<dbReference type="SUPFAM" id="SSF46689">
    <property type="entry name" value="Homeodomain-like"/>
    <property type="match status" value="2"/>
</dbReference>
<gene>
    <name evidence="5" type="primary">adaA</name>
    <name evidence="5" type="ORF">AW0309160_02429</name>
</gene>
<dbReference type="PROSITE" id="PS01124">
    <property type="entry name" value="HTH_ARAC_FAMILY_2"/>
    <property type="match status" value="1"/>
</dbReference>
<evidence type="ECO:0000256" key="2">
    <source>
        <dbReference type="ARBA" id="ARBA00023125"/>
    </source>
</evidence>
<dbReference type="InterPro" id="IPR020449">
    <property type="entry name" value="Tscrpt_reg_AraC-type_HTH"/>
</dbReference>
<dbReference type="InterPro" id="IPR018060">
    <property type="entry name" value="HTH_AraC"/>
</dbReference>
<keyword evidence="2" id="KW-0238">DNA-binding</keyword>
<proteinExistence type="predicted"/>
<reference evidence="5" key="1">
    <citation type="submission" date="2019-09" db="EMBL/GenBank/DDBJ databases">
        <authorList>
            <person name="Hjerde E."/>
        </authorList>
    </citation>
    <scope>NUCLEOTIDE SEQUENCE</scope>
    <source>
        <strain evidence="5">06/09/160</strain>
    </source>
</reference>
<dbReference type="PRINTS" id="PR00032">
    <property type="entry name" value="HTHARAC"/>
</dbReference>
<accession>A0A5Q4ZWA5</accession>
<evidence type="ECO:0000256" key="1">
    <source>
        <dbReference type="ARBA" id="ARBA00023015"/>
    </source>
</evidence>
<dbReference type="PROSITE" id="PS00041">
    <property type="entry name" value="HTH_ARAC_FAMILY_1"/>
    <property type="match status" value="1"/>
</dbReference>
<keyword evidence="3" id="KW-0804">Transcription</keyword>
<dbReference type="Pfam" id="PF12833">
    <property type="entry name" value="HTH_18"/>
    <property type="match status" value="1"/>
</dbReference>
<evidence type="ECO:0000313" key="5">
    <source>
        <dbReference type="EMBL" id="VVV05019.1"/>
    </source>
</evidence>
<feature type="domain" description="HTH araC/xylS-type" evidence="4">
    <location>
        <begin position="156"/>
        <end position="255"/>
    </location>
</feature>
<organism evidence="5">
    <name type="scientific">Aliivibrio wodanis</name>
    <dbReference type="NCBI Taxonomy" id="80852"/>
    <lineage>
        <taxon>Bacteria</taxon>
        <taxon>Pseudomonadati</taxon>
        <taxon>Pseudomonadota</taxon>
        <taxon>Gammaproteobacteria</taxon>
        <taxon>Vibrionales</taxon>
        <taxon>Vibrionaceae</taxon>
        <taxon>Aliivibrio</taxon>
    </lineage>
</organism>
<dbReference type="Gene3D" id="1.10.10.60">
    <property type="entry name" value="Homeodomain-like"/>
    <property type="match status" value="2"/>
</dbReference>
<dbReference type="AlphaFoldDB" id="A0A5Q4ZWA5"/>
<evidence type="ECO:0000259" key="4">
    <source>
        <dbReference type="PROSITE" id="PS01124"/>
    </source>
</evidence>
<dbReference type="EMBL" id="LR721750">
    <property type="protein sequence ID" value="VVV05019.1"/>
    <property type="molecule type" value="Genomic_DNA"/>
</dbReference>
<evidence type="ECO:0000256" key="3">
    <source>
        <dbReference type="ARBA" id="ARBA00023163"/>
    </source>
</evidence>
<dbReference type="GO" id="GO:0003700">
    <property type="term" value="F:DNA-binding transcription factor activity"/>
    <property type="evidence" value="ECO:0007669"/>
    <property type="project" value="InterPro"/>
</dbReference>
<dbReference type="SMART" id="SM00342">
    <property type="entry name" value="HTH_ARAC"/>
    <property type="match status" value="1"/>
</dbReference>
<sequence>MCIGCIKYRDGDYMNSNQALYWLGNSINNLPNENQTVIQKHFNIIELYKDISIISASSINILAFNASTNDVDLLNICLKICENLNKTLLIFHHGRLDINQNIDERNYININTKSLDFELELKEIKKIIFKSNLHNKKIVNRIEKPNNYSNSNRSLINVIKYIDDNLSEQLSEGDVAESCHYSITYFSKLFHKEIGISFRDYLCSKRINKAKKLLIENRDIKIAIIAYQCGYHDVSYFTRVFKKKTGSSPGGYRKETLNKLIT</sequence>
<dbReference type="InterPro" id="IPR009057">
    <property type="entry name" value="Homeodomain-like_sf"/>
</dbReference>
<dbReference type="GO" id="GO:0043565">
    <property type="term" value="F:sequence-specific DNA binding"/>
    <property type="evidence" value="ECO:0007669"/>
    <property type="project" value="InterPro"/>
</dbReference>
<name>A0A5Q4ZWA5_9GAMM</name>
<dbReference type="InterPro" id="IPR018062">
    <property type="entry name" value="HTH_AraC-typ_CS"/>
</dbReference>
<dbReference type="PANTHER" id="PTHR43280:SF28">
    <property type="entry name" value="HTH-TYPE TRANSCRIPTIONAL ACTIVATOR RHAS"/>
    <property type="match status" value="1"/>
</dbReference>
<protein>
    <submittedName>
        <fullName evidence="5">Bifunctional transcriptional activator/DNA repair enzyme AdaA</fullName>
    </submittedName>
</protein>
<dbReference type="PANTHER" id="PTHR43280">
    <property type="entry name" value="ARAC-FAMILY TRANSCRIPTIONAL REGULATOR"/>
    <property type="match status" value="1"/>
</dbReference>
<keyword evidence="1" id="KW-0805">Transcription regulation</keyword>